<organism evidence="1">
    <name type="scientific">Cladocopium goreaui</name>
    <dbReference type="NCBI Taxonomy" id="2562237"/>
    <lineage>
        <taxon>Eukaryota</taxon>
        <taxon>Sar</taxon>
        <taxon>Alveolata</taxon>
        <taxon>Dinophyceae</taxon>
        <taxon>Suessiales</taxon>
        <taxon>Symbiodiniaceae</taxon>
        <taxon>Cladocopium</taxon>
    </lineage>
</organism>
<dbReference type="AlphaFoldDB" id="A0A9P1CUG5"/>
<dbReference type="EMBL" id="CAMXCT010002396">
    <property type="protein sequence ID" value="CAI3997920.1"/>
    <property type="molecule type" value="Genomic_DNA"/>
</dbReference>
<reference evidence="1" key="1">
    <citation type="submission" date="2022-10" db="EMBL/GenBank/DDBJ databases">
        <authorList>
            <person name="Chen Y."/>
            <person name="Dougan E. K."/>
            <person name="Chan C."/>
            <person name="Rhodes N."/>
            <person name="Thang M."/>
        </authorList>
    </citation>
    <scope>NUCLEOTIDE SEQUENCE</scope>
</reference>
<dbReference type="InterPro" id="IPR029063">
    <property type="entry name" value="SAM-dependent_MTases_sf"/>
</dbReference>
<protein>
    <recommendedName>
        <fullName evidence="4">Ubiquitin-like domain-containing protein</fullName>
    </recommendedName>
</protein>
<keyword evidence="3" id="KW-1185">Reference proteome</keyword>
<evidence type="ECO:0000313" key="1">
    <source>
        <dbReference type="EMBL" id="CAI3997920.1"/>
    </source>
</evidence>
<dbReference type="Proteomes" id="UP001152797">
    <property type="component" value="Unassembled WGS sequence"/>
</dbReference>
<accession>A0A9P1CUG5</accession>
<feature type="non-terminal residue" evidence="1">
    <location>
        <position position="1030"/>
    </location>
</feature>
<reference evidence="2" key="2">
    <citation type="submission" date="2024-04" db="EMBL/GenBank/DDBJ databases">
        <authorList>
            <person name="Chen Y."/>
            <person name="Shah S."/>
            <person name="Dougan E. K."/>
            <person name="Thang M."/>
            <person name="Chan C."/>
        </authorList>
    </citation>
    <scope>NUCLEOTIDE SEQUENCE [LARGE SCALE GENOMIC DNA]</scope>
</reference>
<feature type="non-terminal residue" evidence="1">
    <location>
        <position position="1"/>
    </location>
</feature>
<comment type="caution">
    <text evidence="1">The sequence shown here is derived from an EMBL/GenBank/DDBJ whole genome shotgun (WGS) entry which is preliminary data.</text>
</comment>
<dbReference type="SUPFAM" id="SSF53335">
    <property type="entry name" value="S-adenosyl-L-methionine-dependent methyltransferases"/>
    <property type="match status" value="1"/>
</dbReference>
<sequence>VFDIEHSAHLMIGFGGLAQGAVASGFTVQVAVDQNQRMLDLYSKVGEAHLICGDVGDRNVVSEIWRHSSGAATVTSGFSCQPFSTLGDCKSHEDDRSWWILSSPDIGPVELKAWPVLQNIQVWPTDACLIQDQKLCDMMMFWKELQHLSLLELVFPLRWEGKIDGTVSIASILDYLIRTHMEVKPTVVEIDGKSEEEEIPVFDFPAIVDDPNTVGCMCADSCTVVFKGSADPPIRFQLKCGSTVEQFLQAQFGLTEHVDIDYISLNDKCINRDHVLEVGQLIVIHVSENVPPRATHEIAVSPTAIWSQPAIETPIASVPQKVSKFDVGECVTPTMVLPDDQTWLDASALQGLTGDQFLKLQVPCVLNAQQLWSLRHQFLRTSDRIAILESQMQFWADDETRFHLNATVQACQDARVKAGGTFPEICMIDPLVFSAWVQNKGFDVALWARDHPEISTKGVPIVTVVLLAGHWVPLFMSPVKGVLNVHTWDGMNASHDGLEGVITALSDALGFQEAMILREHRLFFTTELCGALAIAFIRHVLIGTQLPSDCTDATVIHARLKEAYTKELVRCQIARRPWIWGAGDKTAGTRVAANDLQLAVNITRDQRIDLINEKGFAMGDDEVRFHLLNLVDNQPNASLPIHERKFVSMEPLVFSCWDSIGHIIASQWCLKNPQIFAHGQNVVTAVAVDDHWLPLWMVPDGQTLQVHTFQSDVDFTPVEAIISTLAEKLGFSAHVIHRIPQGLPEHMMCGAQALTFIAHVIVHMKTKLLLTNDDKIGGLHACVDSCIRAWLHLHYVGEGSPKADALTERWGFGPQGQLTKLYMPFVPVCILQEAPFLIALVDTPSLRKTTVSSMPLGEVLLFYPNFRHVKYHTCDWNCEMGALPVFDVLEAAGFKDLQDLAHDMQRRDMDPNVIFHDLKTFQNRGINVLLKPQQAQVEQESPMQDDQMPQDATLPPPQVWRPIPTFHPPDKAIRWYGDPLVRTIASWFWQVVHGSREDLIWVSHFQLYVDFMLTTGEPGPVHQSKWRNGK</sequence>
<evidence type="ECO:0000313" key="2">
    <source>
        <dbReference type="EMBL" id="CAL1151295.1"/>
    </source>
</evidence>
<proteinExistence type="predicted"/>
<evidence type="ECO:0000313" key="3">
    <source>
        <dbReference type="Proteomes" id="UP001152797"/>
    </source>
</evidence>
<dbReference type="EMBL" id="CAMXCT020002396">
    <property type="protein sequence ID" value="CAL1151295.1"/>
    <property type="molecule type" value="Genomic_DNA"/>
</dbReference>
<name>A0A9P1CUG5_9DINO</name>
<evidence type="ECO:0008006" key="4">
    <source>
        <dbReference type="Google" id="ProtNLM"/>
    </source>
</evidence>
<dbReference type="EMBL" id="CAMXCT030002396">
    <property type="protein sequence ID" value="CAL4785232.1"/>
    <property type="molecule type" value="Genomic_DNA"/>
</dbReference>
<dbReference type="Gene3D" id="3.40.50.150">
    <property type="entry name" value="Vaccinia Virus protein VP39"/>
    <property type="match status" value="1"/>
</dbReference>
<gene>
    <name evidence="1" type="ORF">C1SCF055_LOCUS24258</name>
</gene>